<sequence length="236" mass="25073">MVRHWFVPATAYVYVMTALVLRRIIPVILGLSMLAACVTSPPVRYHTLSQSVPAETGPDSVAAAQVLVQILPVVVPEGAARDNLVLKDRNGQITVLQTDRWLAPVADDMKQVVADDLWRTVRATDTYQAPVPADATALPRYRLAIRIERFDAVPGAAAAVAGSWTLRSLSDDTVHICRWTGSQPLDSADAAAAADALATVSRRLAAHISDSLRRTVEGAPDVCGGAAPVPEPAAPS</sequence>
<dbReference type="InterPro" id="IPR005586">
    <property type="entry name" value="ABC_trans_aux"/>
</dbReference>
<dbReference type="OrthoDB" id="7064073at2"/>
<evidence type="ECO:0000256" key="1">
    <source>
        <dbReference type="SAM" id="Phobius"/>
    </source>
</evidence>
<dbReference type="Gene3D" id="3.40.50.10610">
    <property type="entry name" value="ABC-type transport auxiliary lipoprotein component"/>
    <property type="match status" value="1"/>
</dbReference>
<protein>
    <recommendedName>
        <fullName evidence="2">ABC-type transport auxiliary lipoprotein component domain-containing protein</fullName>
    </recommendedName>
</protein>
<evidence type="ECO:0000259" key="2">
    <source>
        <dbReference type="Pfam" id="PF03886"/>
    </source>
</evidence>
<dbReference type="AlphaFoldDB" id="A0A5M6I8M0"/>
<comment type="caution">
    <text evidence="3">The sequence shown here is derived from an EMBL/GenBank/DDBJ whole genome shotgun (WGS) entry which is preliminary data.</text>
</comment>
<keyword evidence="1" id="KW-0472">Membrane</keyword>
<proteinExistence type="predicted"/>
<dbReference type="EMBL" id="VWPJ01000024">
    <property type="protein sequence ID" value="KAA5604048.1"/>
    <property type="molecule type" value="Genomic_DNA"/>
</dbReference>
<evidence type="ECO:0000313" key="3">
    <source>
        <dbReference type="EMBL" id="KAA5604048.1"/>
    </source>
</evidence>
<dbReference type="Pfam" id="PF03886">
    <property type="entry name" value="ABC_trans_aux"/>
    <property type="match status" value="1"/>
</dbReference>
<name>A0A5M6I8M0_9PROT</name>
<feature type="transmembrane region" description="Helical" evidence="1">
    <location>
        <begin position="12"/>
        <end position="36"/>
    </location>
</feature>
<keyword evidence="1" id="KW-0812">Transmembrane</keyword>
<feature type="domain" description="ABC-type transport auxiliary lipoprotein component" evidence="2">
    <location>
        <begin position="47"/>
        <end position="208"/>
    </location>
</feature>
<evidence type="ECO:0000313" key="4">
    <source>
        <dbReference type="Proteomes" id="UP000324065"/>
    </source>
</evidence>
<dbReference type="Proteomes" id="UP000324065">
    <property type="component" value="Unassembled WGS sequence"/>
</dbReference>
<gene>
    <name evidence="3" type="ORF">F1188_17815</name>
</gene>
<dbReference type="SUPFAM" id="SSF159594">
    <property type="entry name" value="XCC0632-like"/>
    <property type="match status" value="1"/>
</dbReference>
<keyword evidence="4" id="KW-1185">Reference proteome</keyword>
<accession>A0A5M6I8M0</accession>
<organism evidence="3 4">
    <name type="scientific">Roseospira marina</name>
    <dbReference type="NCBI Taxonomy" id="140057"/>
    <lineage>
        <taxon>Bacteria</taxon>
        <taxon>Pseudomonadati</taxon>
        <taxon>Pseudomonadota</taxon>
        <taxon>Alphaproteobacteria</taxon>
        <taxon>Rhodospirillales</taxon>
        <taxon>Rhodospirillaceae</taxon>
        <taxon>Roseospira</taxon>
    </lineage>
</organism>
<reference evidence="3 4" key="1">
    <citation type="submission" date="2019-09" db="EMBL/GenBank/DDBJ databases">
        <title>Genome sequence of Roseospira marina, one of the more divergent members of the non-sulfur purple photosynthetic bacterial family, the Rhodospirillaceae.</title>
        <authorList>
            <person name="Meyer T."/>
            <person name="Kyndt J."/>
        </authorList>
    </citation>
    <scope>NUCLEOTIDE SEQUENCE [LARGE SCALE GENOMIC DNA]</scope>
    <source>
        <strain evidence="3 4">DSM 15113</strain>
    </source>
</reference>
<keyword evidence="1" id="KW-1133">Transmembrane helix</keyword>